<evidence type="ECO:0000256" key="3">
    <source>
        <dbReference type="ARBA" id="ARBA00022741"/>
    </source>
</evidence>
<sequence length="361" mass="40243">MERQVKLQAKDVRKTYGSVVALEGTSIELLEGEFLTLLGPSGSGKTTLLMAIAGLNDPDSGEIWIDGELMTYTPSHQRGLGMVFQNYALFPHLTIYENIAFPLRMRKMRKAAIDEQVARVLNTVQLPDVQERFASELSGGQQQRIALARCFVYEPSIILMDEPLGALDKKLRDSLQREIKHLHDNLGITVIYVTHDQEEAMVMSDRICLMNEGRIEQIGSPADLYFQPNSIFAADFLGESNLFAGKVIGQTETGISIQRVDDIVVSGVCDAEVRNGETTHYMIRPENIRVHSDETNEDNLTQGKLKETIMMGQLTKYFLELADGSEMVATTLTGSGNDPLQLGDQIYFGWSTRDARIMLSS</sequence>
<dbReference type="InterPro" id="IPR008995">
    <property type="entry name" value="Mo/tungstate-bd_C_term_dom"/>
</dbReference>
<dbReference type="InterPro" id="IPR027417">
    <property type="entry name" value="P-loop_NTPase"/>
</dbReference>
<keyword evidence="6" id="KW-0472">Membrane</keyword>
<dbReference type="AlphaFoldDB" id="A0A381RKF1"/>
<dbReference type="PROSITE" id="PS50893">
    <property type="entry name" value="ABC_TRANSPORTER_2"/>
    <property type="match status" value="1"/>
</dbReference>
<proteinExistence type="predicted"/>
<evidence type="ECO:0000256" key="2">
    <source>
        <dbReference type="ARBA" id="ARBA00022475"/>
    </source>
</evidence>
<dbReference type="InterPro" id="IPR017871">
    <property type="entry name" value="ABC_transporter-like_CS"/>
</dbReference>
<accession>A0A381RKF1</accession>
<keyword evidence="4" id="KW-0067">ATP-binding</keyword>
<dbReference type="GO" id="GO:0016887">
    <property type="term" value="F:ATP hydrolysis activity"/>
    <property type="evidence" value="ECO:0007669"/>
    <property type="project" value="InterPro"/>
</dbReference>
<dbReference type="PANTHER" id="PTHR42781">
    <property type="entry name" value="SPERMIDINE/PUTRESCINE IMPORT ATP-BINDING PROTEIN POTA"/>
    <property type="match status" value="1"/>
</dbReference>
<evidence type="ECO:0000256" key="1">
    <source>
        <dbReference type="ARBA" id="ARBA00022448"/>
    </source>
</evidence>
<dbReference type="Pfam" id="PF08402">
    <property type="entry name" value="TOBE_2"/>
    <property type="match status" value="1"/>
</dbReference>
<keyword evidence="1" id="KW-0813">Transport</keyword>
<dbReference type="EMBL" id="UINC01002048">
    <property type="protein sequence ID" value="SUZ92315.1"/>
    <property type="molecule type" value="Genomic_DNA"/>
</dbReference>
<name>A0A381RKF1_9ZZZZ</name>
<dbReference type="SUPFAM" id="SSF52540">
    <property type="entry name" value="P-loop containing nucleoside triphosphate hydrolases"/>
    <property type="match status" value="1"/>
</dbReference>
<dbReference type="GO" id="GO:0015417">
    <property type="term" value="F:ABC-type polyamine transporter activity"/>
    <property type="evidence" value="ECO:0007669"/>
    <property type="project" value="InterPro"/>
</dbReference>
<keyword evidence="5" id="KW-1278">Translocase</keyword>
<evidence type="ECO:0000256" key="5">
    <source>
        <dbReference type="ARBA" id="ARBA00022967"/>
    </source>
</evidence>
<dbReference type="InterPro" id="IPR050093">
    <property type="entry name" value="ABC_SmlMolc_Importer"/>
</dbReference>
<dbReference type="NCBIfam" id="TIGR01187">
    <property type="entry name" value="potA"/>
    <property type="match status" value="1"/>
</dbReference>
<feature type="domain" description="ABC transporter" evidence="7">
    <location>
        <begin position="7"/>
        <end position="237"/>
    </location>
</feature>
<evidence type="ECO:0000256" key="4">
    <source>
        <dbReference type="ARBA" id="ARBA00022840"/>
    </source>
</evidence>
<evidence type="ECO:0000313" key="8">
    <source>
        <dbReference type="EMBL" id="SUZ92315.1"/>
    </source>
</evidence>
<organism evidence="8">
    <name type="scientific">marine metagenome</name>
    <dbReference type="NCBI Taxonomy" id="408172"/>
    <lineage>
        <taxon>unclassified sequences</taxon>
        <taxon>metagenomes</taxon>
        <taxon>ecological metagenomes</taxon>
    </lineage>
</organism>
<protein>
    <recommendedName>
        <fullName evidence="7">ABC transporter domain-containing protein</fullName>
    </recommendedName>
</protein>
<keyword evidence="2" id="KW-1003">Cell membrane</keyword>
<gene>
    <name evidence="8" type="ORF">METZ01_LOCUS45169</name>
</gene>
<dbReference type="Pfam" id="PF00005">
    <property type="entry name" value="ABC_tran"/>
    <property type="match status" value="1"/>
</dbReference>
<dbReference type="PANTHER" id="PTHR42781:SF4">
    <property type="entry name" value="SPERMIDINE_PUTRESCINE IMPORT ATP-BINDING PROTEIN POTA"/>
    <property type="match status" value="1"/>
</dbReference>
<dbReference type="GO" id="GO:0043190">
    <property type="term" value="C:ATP-binding cassette (ABC) transporter complex"/>
    <property type="evidence" value="ECO:0007669"/>
    <property type="project" value="InterPro"/>
</dbReference>
<dbReference type="SUPFAM" id="SSF50331">
    <property type="entry name" value="MOP-like"/>
    <property type="match status" value="1"/>
</dbReference>
<evidence type="ECO:0000259" key="7">
    <source>
        <dbReference type="PROSITE" id="PS50893"/>
    </source>
</evidence>
<dbReference type="Gene3D" id="2.40.50.100">
    <property type="match status" value="1"/>
</dbReference>
<evidence type="ECO:0000256" key="6">
    <source>
        <dbReference type="ARBA" id="ARBA00023136"/>
    </source>
</evidence>
<dbReference type="InterPro" id="IPR003439">
    <property type="entry name" value="ABC_transporter-like_ATP-bd"/>
</dbReference>
<reference evidence="8" key="1">
    <citation type="submission" date="2018-05" db="EMBL/GenBank/DDBJ databases">
        <authorList>
            <person name="Lanie J.A."/>
            <person name="Ng W.-L."/>
            <person name="Kazmierczak K.M."/>
            <person name="Andrzejewski T.M."/>
            <person name="Davidsen T.M."/>
            <person name="Wayne K.J."/>
            <person name="Tettelin H."/>
            <person name="Glass J.I."/>
            <person name="Rusch D."/>
            <person name="Podicherti R."/>
            <person name="Tsui H.-C.T."/>
            <person name="Winkler M.E."/>
        </authorList>
    </citation>
    <scope>NUCLEOTIDE SEQUENCE</scope>
</reference>
<dbReference type="SMART" id="SM00382">
    <property type="entry name" value="AAA"/>
    <property type="match status" value="1"/>
</dbReference>
<dbReference type="GO" id="GO:0005524">
    <property type="term" value="F:ATP binding"/>
    <property type="evidence" value="ECO:0007669"/>
    <property type="project" value="UniProtKB-KW"/>
</dbReference>
<dbReference type="InterPro" id="IPR003593">
    <property type="entry name" value="AAA+_ATPase"/>
</dbReference>
<dbReference type="InterPro" id="IPR005893">
    <property type="entry name" value="PotA-like"/>
</dbReference>
<dbReference type="InterPro" id="IPR013611">
    <property type="entry name" value="Transp-assoc_OB_typ2"/>
</dbReference>
<dbReference type="PROSITE" id="PS00211">
    <property type="entry name" value="ABC_TRANSPORTER_1"/>
    <property type="match status" value="1"/>
</dbReference>
<dbReference type="Gene3D" id="3.40.50.300">
    <property type="entry name" value="P-loop containing nucleotide triphosphate hydrolases"/>
    <property type="match status" value="1"/>
</dbReference>
<keyword evidence="3" id="KW-0547">Nucleotide-binding</keyword>
<dbReference type="FunFam" id="3.40.50.300:FF:000042">
    <property type="entry name" value="Maltose/maltodextrin ABC transporter, ATP-binding protein"/>
    <property type="match status" value="1"/>
</dbReference>